<dbReference type="Ensembl" id="ENSATET00000025165.3">
    <property type="protein sequence ID" value="ENSATEP00000024767.1"/>
    <property type="gene ID" value="ENSATEG00000017189.3"/>
</dbReference>
<feature type="transmembrane region" description="Helical" evidence="8">
    <location>
        <begin position="474"/>
        <end position="496"/>
    </location>
</feature>
<evidence type="ECO:0000256" key="2">
    <source>
        <dbReference type="ARBA" id="ARBA00005227"/>
    </source>
</evidence>
<dbReference type="OrthoDB" id="1666796at2759"/>
<keyword evidence="6 8" id="KW-0472">Membrane</keyword>
<organism evidence="9 10">
    <name type="scientific">Anabas testudineus</name>
    <name type="common">Climbing perch</name>
    <name type="synonym">Anthias testudineus</name>
    <dbReference type="NCBI Taxonomy" id="64144"/>
    <lineage>
        <taxon>Eukaryota</taxon>
        <taxon>Metazoa</taxon>
        <taxon>Chordata</taxon>
        <taxon>Craniata</taxon>
        <taxon>Vertebrata</taxon>
        <taxon>Euteleostomi</taxon>
        <taxon>Actinopterygii</taxon>
        <taxon>Neopterygii</taxon>
        <taxon>Teleostei</taxon>
        <taxon>Neoteleostei</taxon>
        <taxon>Acanthomorphata</taxon>
        <taxon>Anabantaria</taxon>
        <taxon>Anabantiformes</taxon>
        <taxon>Anabantoidei</taxon>
        <taxon>Anabantidae</taxon>
        <taxon>Anabas</taxon>
    </lineage>
</organism>
<dbReference type="Pfam" id="PF02990">
    <property type="entry name" value="EMP70"/>
    <property type="match status" value="1"/>
</dbReference>
<feature type="transmembrane region" description="Helical" evidence="8">
    <location>
        <begin position="382"/>
        <end position="404"/>
    </location>
</feature>
<evidence type="ECO:0000256" key="7">
    <source>
        <dbReference type="ARBA" id="ARBA00037688"/>
    </source>
</evidence>
<dbReference type="GeneTree" id="ENSGT00940000158667"/>
<dbReference type="Proteomes" id="UP000265040">
    <property type="component" value="Chromosome 2"/>
</dbReference>
<reference evidence="9" key="3">
    <citation type="submission" date="2025-09" db="UniProtKB">
        <authorList>
            <consortium name="Ensembl"/>
        </authorList>
    </citation>
    <scope>IDENTIFICATION</scope>
</reference>
<keyword evidence="5 8" id="KW-1133">Transmembrane helix</keyword>
<dbReference type="STRING" id="64144.ENSATEP00000024767"/>
<feature type="transmembrane region" description="Helical" evidence="8">
    <location>
        <begin position="584"/>
        <end position="610"/>
    </location>
</feature>
<comment type="function">
    <text evidence="7">Plays an essential role in autophagy.</text>
</comment>
<name>A0A3Q1IS14_ANATE</name>
<dbReference type="PANTHER" id="PTHR10766:SF177">
    <property type="entry name" value="TRANSMEMBRANE 9 SUPERFAMILY MEMBER 1"/>
    <property type="match status" value="1"/>
</dbReference>
<evidence type="ECO:0000256" key="3">
    <source>
        <dbReference type="ARBA" id="ARBA00022692"/>
    </source>
</evidence>
<dbReference type="InParanoid" id="A0A3Q1IS14"/>
<feature type="transmembrane region" description="Helical" evidence="8">
    <location>
        <begin position="250"/>
        <end position="272"/>
    </location>
</feature>
<comment type="subcellular location">
    <subcellularLocation>
        <location evidence="1">Cytoplasmic vesicle</location>
        <location evidence="1">Autophagosome membrane</location>
        <topology evidence="1">Multi-pass membrane protein</topology>
    </subcellularLocation>
</comment>
<evidence type="ECO:0000313" key="10">
    <source>
        <dbReference type="Proteomes" id="UP000265040"/>
    </source>
</evidence>
<evidence type="ECO:0000313" key="9">
    <source>
        <dbReference type="Ensembl" id="ENSATEP00000024767.1"/>
    </source>
</evidence>
<proteinExistence type="inferred from homology"/>
<evidence type="ECO:0000256" key="5">
    <source>
        <dbReference type="ARBA" id="ARBA00022989"/>
    </source>
</evidence>
<reference evidence="9" key="2">
    <citation type="submission" date="2025-08" db="UniProtKB">
        <authorList>
            <consortium name="Ensembl"/>
        </authorList>
    </citation>
    <scope>IDENTIFICATION</scope>
</reference>
<feature type="transmembrane region" description="Helical" evidence="8">
    <location>
        <begin position="316"/>
        <end position="343"/>
    </location>
</feature>
<evidence type="ECO:0000256" key="4">
    <source>
        <dbReference type="ARBA" id="ARBA00022729"/>
    </source>
</evidence>
<reference evidence="9" key="1">
    <citation type="submission" date="2021-04" db="EMBL/GenBank/DDBJ databases">
        <authorList>
            <consortium name="Wellcome Sanger Institute Data Sharing"/>
        </authorList>
    </citation>
    <scope>NUCLEOTIDE SEQUENCE [LARGE SCALE GENOMIC DNA]</scope>
</reference>
<keyword evidence="3 8" id="KW-0812">Transmembrane</keyword>
<protein>
    <recommendedName>
        <fullName evidence="8">Transmembrane 9 superfamily member</fullName>
    </recommendedName>
</protein>
<feature type="transmembrane region" description="Helical" evidence="8">
    <location>
        <begin position="349"/>
        <end position="370"/>
    </location>
</feature>
<feature type="transmembrane region" description="Helical" evidence="8">
    <location>
        <begin position="508"/>
        <end position="534"/>
    </location>
</feature>
<dbReference type="InterPro" id="IPR004240">
    <property type="entry name" value="EMP70"/>
</dbReference>
<dbReference type="OMA" id="LEVHWLS"/>
<sequence>MRCGTGHLPGGCQGTMGLHCVLILWLFSGWAVGFKQGDNVTLYVNKVGPYHNPQETYHYYTLPVCRPEKVHHKSLSLGEVLDGDRMAESLYHIQFKENTEKKKTLCKLTLSEKQVDQLREAIEELYYFEFVLDDIPIWGFVGYIEESGFLPHSHKVNFCALWGLWTHLDFNIEYNGDSIIFANVSVKDVKPVPLEEGAGAAVGGVGVGGGSLTVTHTYSVHWFESSLTHSRRAERLRDYSFFPKTLEIHWLSIINSLVLVVLLLGFVIIILMRVLKNDFARYNVEEEGGCDDLDQGDNGWKIIHTEVFRFPPYKSLLCAILGVGAQFLTLATAIIVMALLGTFNVHRHGAINSAAIVLYALTSCVSGYISCSFYTQINGQRWVWNIILTSSLFSAPLFLTWSVVNSIHWWSGSTQALPATTVLLLLGAWVLVGFPLTVIGGIMGKNRAGSFQAPCRTRNIPRQIPTQPWYKHTIVHMAIGGFLPFSAISVELYYIFATVWGREHYTLYGILLCVFAILLSVGACISVALTYFLLSGEDYRWWWRSVLSTGSTGLFIFVYSVFYYRNRSSMSGLVQSTEFFGYSLLTALVFSLMLGSVSFWASLAFIRYIYRSLKMD</sequence>
<feature type="transmembrane region" description="Helical" evidence="8">
    <location>
        <begin position="416"/>
        <end position="442"/>
    </location>
</feature>
<dbReference type="AlphaFoldDB" id="A0A3Q1IS14"/>
<keyword evidence="10" id="KW-1185">Reference proteome</keyword>
<feature type="transmembrane region" description="Helical" evidence="8">
    <location>
        <begin position="541"/>
        <end position="564"/>
    </location>
</feature>
<dbReference type="PANTHER" id="PTHR10766">
    <property type="entry name" value="TRANSMEMBRANE 9 SUPERFAMILY PROTEIN"/>
    <property type="match status" value="1"/>
</dbReference>
<keyword evidence="4" id="KW-0732">Signal</keyword>
<evidence type="ECO:0000256" key="8">
    <source>
        <dbReference type="RuleBase" id="RU363079"/>
    </source>
</evidence>
<evidence type="ECO:0000256" key="1">
    <source>
        <dbReference type="ARBA" id="ARBA00004542"/>
    </source>
</evidence>
<evidence type="ECO:0000256" key="6">
    <source>
        <dbReference type="ARBA" id="ARBA00023136"/>
    </source>
</evidence>
<comment type="similarity">
    <text evidence="2 8">Belongs to the nonaspanin (TM9SF) (TC 9.A.2) family.</text>
</comment>
<dbReference type="GO" id="GO:0072657">
    <property type="term" value="P:protein localization to membrane"/>
    <property type="evidence" value="ECO:0007669"/>
    <property type="project" value="TreeGrafter"/>
</dbReference>
<accession>A0A3Q1IS14</accession>
<dbReference type="GO" id="GO:0000421">
    <property type="term" value="C:autophagosome membrane"/>
    <property type="evidence" value="ECO:0007669"/>
    <property type="project" value="UniProtKB-SubCell"/>
</dbReference>